<sequence length="427" mass="43559">MSSTQTRTRTVGEHQQQVQALLAGRLHGHAARTERLGLEQAAGRVLAGNVAAPRSLPPFANSQMDGYAVRASDLAAAPPATSQPAATPSSTVQLRVAAPIPAGTAAPALAPGTAAPIMTGAMLPAGADAVVPIERAVPDSFYPATEPEGATVGLPSGVPAGQFVRSAGSDIAEGTAALAAGTRLGAAQLGLLAGLGVDSVTVRARFPVLLLSTGDEVVEPGQPLAPGQIHDANTTLLAVSLREAGAEVAHSRIAADRPEGFLEQLRHDLRRHPADLVLTSGGISKGAYEVVRQALGAGGVQFLSVAMQPGGPQGIGTVDGIPFLAFPGNPVSCLVSFEMFLRPALTALTGLPVPRRKVQARLTEAAASPPGKLQLRRGRWKDGQVELIGGPGSHLIHALASSNALVELPEDTEHAAAGSEVTVWLLD</sequence>
<dbReference type="Gene3D" id="3.90.105.10">
    <property type="entry name" value="Molybdopterin biosynthesis moea protein, domain 2"/>
    <property type="match status" value="1"/>
</dbReference>
<dbReference type="PANTHER" id="PTHR10192:SF5">
    <property type="entry name" value="GEPHYRIN"/>
    <property type="match status" value="1"/>
</dbReference>
<name>A0ABR8UU64_9MICC</name>
<dbReference type="CDD" id="cd00887">
    <property type="entry name" value="MoeA"/>
    <property type="match status" value="1"/>
</dbReference>
<comment type="cofactor">
    <cofactor evidence="7">
        <name>Mg(2+)</name>
        <dbReference type="ChEBI" id="CHEBI:18420"/>
    </cofactor>
</comment>
<protein>
    <recommendedName>
        <fullName evidence="7">Molybdopterin molybdenumtransferase</fullName>
        <ecNumber evidence="7">2.10.1.1</ecNumber>
    </recommendedName>
</protein>
<dbReference type="InterPro" id="IPR038987">
    <property type="entry name" value="MoeA-like"/>
</dbReference>
<evidence type="ECO:0000256" key="2">
    <source>
        <dbReference type="ARBA" id="ARBA00005046"/>
    </source>
</evidence>
<dbReference type="RefSeq" id="WP_191808213.1">
    <property type="nucleotide sequence ID" value="NZ_JACSQD010000005.1"/>
</dbReference>
<dbReference type="Gene3D" id="2.170.190.11">
    <property type="entry name" value="Molybdopterin biosynthesis moea protein, domain 3"/>
    <property type="match status" value="1"/>
</dbReference>
<keyword evidence="10" id="KW-1185">Reference proteome</keyword>
<evidence type="ECO:0000256" key="6">
    <source>
        <dbReference type="ARBA" id="ARBA00047317"/>
    </source>
</evidence>
<accession>A0ABR8UU64</accession>
<evidence type="ECO:0000256" key="7">
    <source>
        <dbReference type="RuleBase" id="RU365090"/>
    </source>
</evidence>
<dbReference type="InterPro" id="IPR036135">
    <property type="entry name" value="MoeA_linker/N_sf"/>
</dbReference>
<comment type="function">
    <text evidence="1 7">Catalyzes the insertion of molybdate into adenylated molybdopterin with the concomitant release of AMP.</text>
</comment>
<dbReference type="EC" id="2.10.1.1" evidence="7"/>
<keyword evidence="7" id="KW-0479">Metal-binding</keyword>
<dbReference type="Gene3D" id="3.40.980.10">
    <property type="entry name" value="MoaB/Mog-like domain"/>
    <property type="match status" value="1"/>
</dbReference>
<keyword evidence="4 7" id="KW-0500">Molybdenum</keyword>
<keyword evidence="5 7" id="KW-0501">Molybdenum cofactor biosynthesis</keyword>
<dbReference type="PANTHER" id="PTHR10192">
    <property type="entry name" value="MOLYBDOPTERIN BIOSYNTHESIS PROTEIN"/>
    <property type="match status" value="1"/>
</dbReference>
<dbReference type="SUPFAM" id="SSF63867">
    <property type="entry name" value="MoeA C-terminal domain-like"/>
    <property type="match status" value="1"/>
</dbReference>
<dbReference type="SUPFAM" id="SSF53218">
    <property type="entry name" value="Molybdenum cofactor biosynthesis proteins"/>
    <property type="match status" value="1"/>
</dbReference>
<dbReference type="InterPro" id="IPR005111">
    <property type="entry name" value="MoeA_C_domain_IV"/>
</dbReference>
<comment type="similarity">
    <text evidence="3 7">Belongs to the MoeA family.</text>
</comment>
<dbReference type="InterPro" id="IPR036688">
    <property type="entry name" value="MoeA_C_domain_IV_sf"/>
</dbReference>
<reference evidence="9 10" key="1">
    <citation type="submission" date="2020-08" db="EMBL/GenBank/DDBJ databases">
        <title>A Genomic Blueprint of the Chicken Gut Microbiome.</title>
        <authorList>
            <person name="Gilroy R."/>
            <person name="Ravi A."/>
            <person name="Getino M."/>
            <person name="Pursley I."/>
            <person name="Horton D.L."/>
            <person name="Alikhan N.-F."/>
            <person name="Baker D."/>
            <person name="Gharbi K."/>
            <person name="Hall N."/>
            <person name="Watson M."/>
            <person name="Adriaenssens E.M."/>
            <person name="Foster-Nyarko E."/>
            <person name="Jarju S."/>
            <person name="Secka A."/>
            <person name="Antonio M."/>
            <person name="Oren A."/>
            <person name="Chaudhuri R."/>
            <person name="La Ragione R.M."/>
            <person name="Hildebrand F."/>
            <person name="Pallen M.J."/>
        </authorList>
    </citation>
    <scope>NUCLEOTIDE SEQUENCE [LARGE SCALE GENOMIC DNA]</scope>
    <source>
        <strain evidence="9 10">Sa2CUA1</strain>
    </source>
</reference>
<dbReference type="InterPro" id="IPR005110">
    <property type="entry name" value="MoeA_linker/N"/>
</dbReference>
<evidence type="ECO:0000256" key="5">
    <source>
        <dbReference type="ARBA" id="ARBA00023150"/>
    </source>
</evidence>
<dbReference type="InterPro" id="IPR036425">
    <property type="entry name" value="MoaB/Mog-like_dom_sf"/>
</dbReference>
<dbReference type="Pfam" id="PF03454">
    <property type="entry name" value="MoeA_C"/>
    <property type="match status" value="1"/>
</dbReference>
<dbReference type="Gene3D" id="2.40.340.10">
    <property type="entry name" value="MoeA, C-terminal, domain IV"/>
    <property type="match status" value="1"/>
</dbReference>
<comment type="catalytic activity">
    <reaction evidence="6">
        <text>adenylyl-molybdopterin + molybdate = Mo-molybdopterin + AMP + H(+)</text>
        <dbReference type="Rhea" id="RHEA:35047"/>
        <dbReference type="ChEBI" id="CHEBI:15378"/>
        <dbReference type="ChEBI" id="CHEBI:36264"/>
        <dbReference type="ChEBI" id="CHEBI:62727"/>
        <dbReference type="ChEBI" id="CHEBI:71302"/>
        <dbReference type="ChEBI" id="CHEBI:456215"/>
        <dbReference type="EC" id="2.10.1.1"/>
    </reaction>
</comment>
<organism evidence="9 10">
    <name type="scientific">Arthrobacter gallicola</name>
    <dbReference type="NCBI Taxonomy" id="2762225"/>
    <lineage>
        <taxon>Bacteria</taxon>
        <taxon>Bacillati</taxon>
        <taxon>Actinomycetota</taxon>
        <taxon>Actinomycetes</taxon>
        <taxon>Micrococcales</taxon>
        <taxon>Micrococcaceae</taxon>
        <taxon>Arthrobacter</taxon>
    </lineage>
</organism>
<evidence type="ECO:0000259" key="8">
    <source>
        <dbReference type="SMART" id="SM00852"/>
    </source>
</evidence>
<dbReference type="NCBIfam" id="NF045515">
    <property type="entry name" value="Glp_gephyrin"/>
    <property type="match status" value="1"/>
</dbReference>
<dbReference type="Pfam" id="PF03453">
    <property type="entry name" value="MoeA_N"/>
    <property type="match status" value="1"/>
</dbReference>
<comment type="caution">
    <text evidence="9">The sequence shown here is derived from an EMBL/GenBank/DDBJ whole genome shotgun (WGS) entry which is preliminary data.</text>
</comment>
<dbReference type="InterPro" id="IPR001453">
    <property type="entry name" value="MoaB/Mog_dom"/>
</dbReference>
<dbReference type="SMART" id="SM00852">
    <property type="entry name" value="MoCF_biosynth"/>
    <property type="match status" value="1"/>
</dbReference>
<gene>
    <name evidence="9" type="ORF">H9639_11440</name>
</gene>
<dbReference type="NCBIfam" id="TIGR00177">
    <property type="entry name" value="molyb_syn"/>
    <property type="match status" value="1"/>
</dbReference>
<dbReference type="EMBL" id="JACSQD010000005">
    <property type="protein sequence ID" value="MBD7995912.1"/>
    <property type="molecule type" value="Genomic_DNA"/>
</dbReference>
<comment type="pathway">
    <text evidence="2 7">Cofactor biosynthesis; molybdopterin biosynthesis.</text>
</comment>
<evidence type="ECO:0000313" key="9">
    <source>
        <dbReference type="EMBL" id="MBD7995912.1"/>
    </source>
</evidence>
<feature type="domain" description="MoaB/Mog" evidence="8">
    <location>
        <begin position="209"/>
        <end position="347"/>
    </location>
</feature>
<proteinExistence type="inferred from homology"/>
<evidence type="ECO:0000256" key="4">
    <source>
        <dbReference type="ARBA" id="ARBA00022505"/>
    </source>
</evidence>
<dbReference type="Proteomes" id="UP000609874">
    <property type="component" value="Unassembled WGS sequence"/>
</dbReference>
<evidence type="ECO:0000256" key="1">
    <source>
        <dbReference type="ARBA" id="ARBA00002901"/>
    </source>
</evidence>
<keyword evidence="7" id="KW-0460">Magnesium</keyword>
<dbReference type="Pfam" id="PF00994">
    <property type="entry name" value="MoCF_biosynth"/>
    <property type="match status" value="1"/>
</dbReference>
<evidence type="ECO:0000313" key="10">
    <source>
        <dbReference type="Proteomes" id="UP000609874"/>
    </source>
</evidence>
<evidence type="ECO:0000256" key="3">
    <source>
        <dbReference type="ARBA" id="ARBA00010763"/>
    </source>
</evidence>
<dbReference type="SUPFAM" id="SSF63882">
    <property type="entry name" value="MoeA N-terminal region -like"/>
    <property type="match status" value="1"/>
</dbReference>
<keyword evidence="7" id="KW-0808">Transferase</keyword>